<keyword evidence="1" id="KW-0808">Transferase</keyword>
<evidence type="ECO:0000259" key="8">
    <source>
        <dbReference type="PROSITE" id="PS50089"/>
    </source>
</evidence>
<feature type="domain" description="RING-type" evidence="8">
    <location>
        <begin position="583"/>
        <end position="632"/>
    </location>
</feature>
<evidence type="ECO:0000313" key="11">
    <source>
        <dbReference type="Proteomes" id="UP000187209"/>
    </source>
</evidence>
<evidence type="ECO:0000313" key="10">
    <source>
        <dbReference type="EMBL" id="OMJ72389.1"/>
    </source>
</evidence>
<dbReference type="PROSITE" id="PS51873">
    <property type="entry name" value="TRIAD"/>
    <property type="match status" value="1"/>
</dbReference>
<evidence type="ECO:0000256" key="3">
    <source>
        <dbReference type="ARBA" id="ARBA00022737"/>
    </source>
</evidence>
<dbReference type="InterPro" id="IPR013083">
    <property type="entry name" value="Znf_RING/FYVE/PHD"/>
</dbReference>
<proteinExistence type="predicted"/>
<feature type="domain" description="RING-type" evidence="9">
    <location>
        <begin position="579"/>
        <end position="786"/>
    </location>
</feature>
<dbReference type="Proteomes" id="UP000187209">
    <property type="component" value="Unassembled WGS sequence"/>
</dbReference>
<evidence type="ECO:0000256" key="4">
    <source>
        <dbReference type="ARBA" id="ARBA00022771"/>
    </source>
</evidence>
<dbReference type="Gene3D" id="3.30.40.10">
    <property type="entry name" value="Zinc/RING finger domain, C3HC4 (zinc finger)"/>
    <property type="match status" value="1"/>
</dbReference>
<keyword evidence="3" id="KW-0677">Repeat</keyword>
<keyword evidence="4 7" id="KW-0863">Zinc-finger</keyword>
<evidence type="ECO:0008006" key="12">
    <source>
        <dbReference type="Google" id="ProtNLM"/>
    </source>
</evidence>
<dbReference type="PROSITE" id="PS00518">
    <property type="entry name" value="ZF_RING_1"/>
    <property type="match status" value="1"/>
</dbReference>
<dbReference type="EMBL" id="MPUH01000905">
    <property type="protein sequence ID" value="OMJ72389.1"/>
    <property type="molecule type" value="Genomic_DNA"/>
</dbReference>
<evidence type="ECO:0000259" key="9">
    <source>
        <dbReference type="PROSITE" id="PS51873"/>
    </source>
</evidence>
<keyword evidence="11" id="KW-1185">Reference proteome</keyword>
<name>A0A1R2B6J5_9CILI</name>
<keyword evidence="6" id="KW-0862">Zinc</keyword>
<evidence type="ECO:0000256" key="1">
    <source>
        <dbReference type="ARBA" id="ARBA00022679"/>
    </source>
</evidence>
<dbReference type="PROSITE" id="PS50089">
    <property type="entry name" value="ZF_RING_2"/>
    <property type="match status" value="1"/>
</dbReference>
<dbReference type="GO" id="GO:0008270">
    <property type="term" value="F:zinc ion binding"/>
    <property type="evidence" value="ECO:0007669"/>
    <property type="project" value="UniProtKB-KW"/>
</dbReference>
<dbReference type="GO" id="GO:0016740">
    <property type="term" value="F:transferase activity"/>
    <property type="evidence" value="ECO:0007669"/>
    <property type="project" value="UniProtKB-KW"/>
</dbReference>
<dbReference type="AlphaFoldDB" id="A0A1R2B6J5"/>
<gene>
    <name evidence="10" type="ORF">SteCoe_29180</name>
</gene>
<evidence type="ECO:0000256" key="7">
    <source>
        <dbReference type="PROSITE-ProRule" id="PRU00175"/>
    </source>
</evidence>
<keyword evidence="2" id="KW-0479">Metal-binding</keyword>
<sequence length="828" mass="95540">MQAFEVQSKDYNQIYVLYSNQQYPIPYSSIYTQSNSQATFADIEIGDQIIYNSSYYQLKLPSLSSIQKTDDLNTNLNFPSYFSKVFKFYRPIVSGVRNKSVAFAVKILEHLCKRKNEFMKDKLREILGGYSSTVLEYVLGGENEEEVKSRMKWLEGNLVILYNLGNDMFMKFNNSDEELARALDMQIKFITIPNMTIEIKNPGGTTKFAFYKSADNIGILYDNIESSYFQENKCESFIESCEKLCVYKKGKASELQINIKEAKQELSLILKILTAIIKSPPNSFPITGDISNSLTYIKNYIPEISAFETLLQNNKCTNCHEVAKVFQVQCKHKYCVKCFTNIISLATQKLFVLNKLEKKKYQKPKCITCNMDFSQNDIENNLPCYQDYKQNSEGRVELKCVCCNAEGKCKDFIVNCFHICNDCLFENLRNGKKRCPECKSSFEKHKSKYYSHRTQCDGCKKELSSIRYYRKKLCEHNLCINCLKDCSSNKCMIDFKIFTSDISSLNLEIFNTKACQQCNNSYSYELSCDSLKPCDCSLCDSCLLEKPQNDPNPNDPFSTICIKCNTKFGKGLSSFANKHYKACCICYKINHEKNVYIIEECQHIFCHKCFDDHIDINIKDGNAENLMKCPNCFVKYSGAQLTKLIKKEVQDKVLYLIMQKDGKFLNCASCKKEFTISSQNRRQQCPSCQAVTCMRCRDFYHELDDEDCIEKFIAERVAEAEATNDPDGISQCPRCRLPYTKDPKCDHVKCIGINCGIEFCFRCACVRSPMLKHGNHYHRPSCSHYAKSNAEDKYEPECTECFRNKELCPRPKNLKVPRRVSANEILQD</sequence>
<evidence type="ECO:0000256" key="2">
    <source>
        <dbReference type="ARBA" id="ARBA00022723"/>
    </source>
</evidence>
<dbReference type="Gene3D" id="1.20.120.1750">
    <property type="match status" value="1"/>
</dbReference>
<dbReference type="InterPro" id="IPR001841">
    <property type="entry name" value="Znf_RING"/>
</dbReference>
<evidence type="ECO:0000256" key="5">
    <source>
        <dbReference type="ARBA" id="ARBA00022786"/>
    </source>
</evidence>
<keyword evidence="5" id="KW-0833">Ubl conjugation pathway</keyword>
<dbReference type="OrthoDB" id="69641at2759"/>
<comment type="caution">
    <text evidence="10">The sequence shown here is derived from an EMBL/GenBank/DDBJ whole genome shotgun (WGS) entry which is preliminary data.</text>
</comment>
<organism evidence="10 11">
    <name type="scientific">Stentor coeruleus</name>
    <dbReference type="NCBI Taxonomy" id="5963"/>
    <lineage>
        <taxon>Eukaryota</taxon>
        <taxon>Sar</taxon>
        <taxon>Alveolata</taxon>
        <taxon>Ciliophora</taxon>
        <taxon>Postciliodesmatophora</taxon>
        <taxon>Heterotrichea</taxon>
        <taxon>Heterotrichida</taxon>
        <taxon>Stentoridae</taxon>
        <taxon>Stentor</taxon>
    </lineage>
</organism>
<dbReference type="SMART" id="SM00184">
    <property type="entry name" value="RING"/>
    <property type="match status" value="4"/>
</dbReference>
<protein>
    <recommendedName>
        <fullName evidence="12">RING-type domain-containing protein</fullName>
    </recommendedName>
</protein>
<evidence type="ECO:0000256" key="6">
    <source>
        <dbReference type="ARBA" id="ARBA00022833"/>
    </source>
</evidence>
<accession>A0A1R2B6J5</accession>
<dbReference type="InterPro" id="IPR044066">
    <property type="entry name" value="TRIAD_supradom"/>
</dbReference>
<dbReference type="InterPro" id="IPR017907">
    <property type="entry name" value="Znf_RING_CS"/>
</dbReference>
<reference evidence="10 11" key="1">
    <citation type="submission" date="2016-11" db="EMBL/GenBank/DDBJ databases">
        <title>The macronuclear genome of Stentor coeruleus: a giant cell with tiny introns.</title>
        <authorList>
            <person name="Slabodnick M."/>
            <person name="Ruby J.G."/>
            <person name="Reiff S.B."/>
            <person name="Swart E.C."/>
            <person name="Gosai S."/>
            <person name="Prabakaran S."/>
            <person name="Witkowska E."/>
            <person name="Larue G.E."/>
            <person name="Fisher S."/>
            <person name="Freeman R.M."/>
            <person name="Gunawardena J."/>
            <person name="Chu W."/>
            <person name="Stover N.A."/>
            <person name="Gregory B.D."/>
            <person name="Nowacki M."/>
            <person name="Derisi J."/>
            <person name="Roy S.W."/>
            <person name="Marshall W.F."/>
            <person name="Sood P."/>
        </authorList>
    </citation>
    <scope>NUCLEOTIDE SEQUENCE [LARGE SCALE GENOMIC DNA]</scope>
    <source>
        <strain evidence="10">WM001</strain>
    </source>
</reference>
<dbReference type="SUPFAM" id="SSF57850">
    <property type="entry name" value="RING/U-box"/>
    <property type="match status" value="3"/>
</dbReference>